<dbReference type="RefSeq" id="XP_027443007.1">
    <property type="nucleotide sequence ID" value="XM_027587206.2"/>
</dbReference>
<evidence type="ECO:0000313" key="2">
    <source>
        <dbReference type="Proteomes" id="UP000515165"/>
    </source>
</evidence>
<evidence type="ECO:0000256" key="1">
    <source>
        <dbReference type="SAM" id="MobiDB-lite"/>
    </source>
</evidence>
<feature type="region of interest" description="Disordered" evidence="1">
    <location>
        <begin position="49"/>
        <end position="77"/>
    </location>
</feature>
<accession>A0A6J2CJZ9</accession>
<protein>
    <submittedName>
        <fullName evidence="3">Uncharacterized protein LOC113918611</fullName>
    </submittedName>
</protein>
<dbReference type="GeneID" id="113918611"/>
<keyword evidence="2" id="KW-1185">Reference proteome</keyword>
<name>A0A6J2CJZ9_ZALCA</name>
<sequence length="251" mass="28051">MNLQLTHTRKTHSIRSTTAPMPQGKYAENRFNQSLKHQAAQQVSRKQCEHHSLTHSASEHTRKTPRLPPRHLPHDLHYKPTLKIDSSLDSKKKPRRSSGFFGLIGRGTAKHVTALPPGVWCVTSTSPAAYATPHCSHPLSAPPDTSPQTKTVTSWQHATMKHHPAQSRNHSCLHPPQESEPLPALLWQHGPSSFQLWTSHHSLQNQPFPFNRPRGITKAANWPTGEHNPCNKTRVLELAVAGPLETVRKDG</sequence>
<gene>
    <name evidence="3" type="primary">LOC113918611</name>
</gene>
<feature type="compositionally biased region" description="Basic and acidic residues" evidence="1">
    <location>
        <begin position="49"/>
        <end position="62"/>
    </location>
</feature>
<dbReference type="Proteomes" id="UP000515165">
    <property type="component" value="Chromosome 1"/>
</dbReference>
<reference evidence="3" key="1">
    <citation type="submission" date="2025-08" db="UniProtKB">
        <authorList>
            <consortium name="RefSeq"/>
        </authorList>
    </citation>
    <scope>IDENTIFICATION</scope>
    <source>
        <tissue evidence="3">Blood</tissue>
    </source>
</reference>
<proteinExistence type="predicted"/>
<feature type="region of interest" description="Disordered" evidence="1">
    <location>
        <begin position="1"/>
        <end position="25"/>
    </location>
</feature>
<dbReference type="KEGG" id="zca:113918611"/>
<evidence type="ECO:0000313" key="3">
    <source>
        <dbReference type="RefSeq" id="XP_027443007.1"/>
    </source>
</evidence>
<organism evidence="2 3">
    <name type="scientific">Zalophus californianus</name>
    <name type="common">California sealion</name>
    <dbReference type="NCBI Taxonomy" id="9704"/>
    <lineage>
        <taxon>Eukaryota</taxon>
        <taxon>Metazoa</taxon>
        <taxon>Chordata</taxon>
        <taxon>Craniata</taxon>
        <taxon>Vertebrata</taxon>
        <taxon>Euteleostomi</taxon>
        <taxon>Mammalia</taxon>
        <taxon>Eutheria</taxon>
        <taxon>Laurasiatheria</taxon>
        <taxon>Carnivora</taxon>
        <taxon>Caniformia</taxon>
        <taxon>Pinnipedia</taxon>
        <taxon>Otariidae</taxon>
        <taxon>Zalophus</taxon>
    </lineage>
</organism>
<dbReference type="AlphaFoldDB" id="A0A6J2CJZ9"/>